<dbReference type="SMART" id="SM00317">
    <property type="entry name" value="SET"/>
    <property type="match status" value="1"/>
</dbReference>
<dbReference type="SUPFAM" id="SSF82199">
    <property type="entry name" value="SET domain"/>
    <property type="match status" value="1"/>
</dbReference>
<name>A0A067C0J9_SAPPC</name>
<dbReference type="InterPro" id="IPR001214">
    <property type="entry name" value="SET_dom"/>
</dbReference>
<dbReference type="PROSITE" id="PS50280">
    <property type="entry name" value="SET"/>
    <property type="match status" value="1"/>
</dbReference>
<evidence type="ECO:0000313" key="2">
    <source>
        <dbReference type="EMBL" id="KDO24294.1"/>
    </source>
</evidence>
<sequence length="185" mass="20738">MREDWPSPEVPYLAQNDVCCELTAPTTADDVPSEAPRPPYRVRIARITDPAHPAHNEFGLFAAEPIPAHAFVLNYIGRVHLQSTYPDSDYAVTYYGAFAIDATDAGNEARFINDYRNIGPRPNVAFDTYKEARSDGDVSRIHVGVYSLNKPIAEGEEILGNYGRAYWRARGVKGYLGPDWDDDWD</sequence>
<feature type="domain" description="SET" evidence="1">
    <location>
        <begin position="40"/>
        <end position="163"/>
    </location>
</feature>
<evidence type="ECO:0000313" key="3">
    <source>
        <dbReference type="Proteomes" id="UP000030745"/>
    </source>
</evidence>
<organism evidence="2 3">
    <name type="scientific">Saprolegnia parasitica (strain CBS 223.65)</name>
    <dbReference type="NCBI Taxonomy" id="695850"/>
    <lineage>
        <taxon>Eukaryota</taxon>
        <taxon>Sar</taxon>
        <taxon>Stramenopiles</taxon>
        <taxon>Oomycota</taxon>
        <taxon>Saprolegniomycetes</taxon>
        <taxon>Saprolegniales</taxon>
        <taxon>Saprolegniaceae</taxon>
        <taxon>Saprolegnia</taxon>
    </lineage>
</organism>
<dbReference type="GeneID" id="24132069"/>
<proteinExistence type="predicted"/>
<gene>
    <name evidence="2" type="ORF">SPRG_09931</name>
</gene>
<dbReference type="KEGG" id="spar:SPRG_09931"/>
<accession>A0A067C0J9</accession>
<protein>
    <recommendedName>
        <fullName evidence="1">SET domain-containing protein</fullName>
    </recommendedName>
</protein>
<evidence type="ECO:0000259" key="1">
    <source>
        <dbReference type="PROSITE" id="PS50280"/>
    </source>
</evidence>
<dbReference type="InterPro" id="IPR046341">
    <property type="entry name" value="SET_dom_sf"/>
</dbReference>
<keyword evidence="3" id="KW-1185">Reference proteome</keyword>
<dbReference type="AlphaFoldDB" id="A0A067C0J9"/>
<dbReference type="VEuPathDB" id="FungiDB:SPRG_09931"/>
<dbReference type="Pfam" id="PF00856">
    <property type="entry name" value="SET"/>
    <property type="match status" value="1"/>
</dbReference>
<dbReference type="STRING" id="695850.A0A067C0J9"/>
<dbReference type="RefSeq" id="XP_012205064.1">
    <property type="nucleotide sequence ID" value="XM_012349674.1"/>
</dbReference>
<dbReference type="OrthoDB" id="60831at2759"/>
<reference evidence="2 3" key="1">
    <citation type="journal article" date="2013" name="PLoS Genet.">
        <title>Distinctive expansion of potential virulence genes in the genome of the oomycete fish pathogen Saprolegnia parasitica.</title>
        <authorList>
            <person name="Jiang R.H."/>
            <person name="de Bruijn I."/>
            <person name="Haas B.J."/>
            <person name="Belmonte R."/>
            <person name="Lobach L."/>
            <person name="Christie J."/>
            <person name="van den Ackerveken G."/>
            <person name="Bottin A."/>
            <person name="Bulone V."/>
            <person name="Diaz-Moreno S.M."/>
            <person name="Dumas B."/>
            <person name="Fan L."/>
            <person name="Gaulin E."/>
            <person name="Govers F."/>
            <person name="Grenville-Briggs L.J."/>
            <person name="Horner N.R."/>
            <person name="Levin J.Z."/>
            <person name="Mammella M."/>
            <person name="Meijer H.J."/>
            <person name="Morris P."/>
            <person name="Nusbaum C."/>
            <person name="Oome S."/>
            <person name="Phillips A.J."/>
            <person name="van Rooyen D."/>
            <person name="Rzeszutek E."/>
            <person name="Saraiva M."/>
            <person name="Secombes C.J."/>
            <person name="Seidl M.F."/>
            <person name="Snel B."/>
            <person name="Stassen J.H."/>
            <person name="Sykes S."/>
            <person name="Tripathy S."/>
            <person name="van den Berg H."/>
            <person name="Vega-Arreguin J.C."/>
            <person name="Wawra S."/>
            <person name="Young S.K."/>
            <person name="Zeng Q."/>
            <person name="Dieguez-Uribeondo J."/>
            <person name="Russ C."/>
            <person name="Tyler B.M."/>
            <person name="van West P."/>
        </authorList>
    </citation>
    <scope>NUCLEOTIDE SEQUENCE [LARGE SCALE GENOMIC DNA]</scope>
    <source>
        <strain evidence="2 3">CBS 223.65</strain>
    </source>
</reference>
<dbReference type="Gene3D" id="2.170.270.10">
    <property type="entry name" value="SET domain"/>
    <property type="match status" value="1"/>
</dbReference>
<dbReference type="EMBL" id="KK583244">
    <property type="protein sequence ID" value="KDO24294.1"/>
    <property type="molecule type" value="Genomic_DNA"/>
</dbReference>
<dbReference type="Proteomes" id="UP000030745">
    <property type="component" value="Unassembled WGS sequence"/>
</dbReference>
<dbReference type="OMA" id="WCERWGE"/>